<evidence type="ECO:0000313" key="5">
    <source>
        <dbReference type="EMBL" id="KGM07908.1"/>
    </source>
</evidence>
<dbReference type="InterPro" id="IPR011055">
    <property type="entry name" value="Dup_hybrid_motif"/>
</dbReference>
<dbReference type="Gene3D" id="2.70.70.10">
    <property type="entry name" value="Glucose Permease (Domain IIA)"/>
    <property type="match status" value="1"/>
</dbReference>
<accession>A0A0A0BH98</accession>
<dbReference type="FunFam" id="2.70.70.10:FF:000003">
    <property type="entry name" value="Murein hydrolase activator EnvC"/>
    <property type="match status" value="1"/>
</dbReference>
<dbReference type="InterPro" id="IPR050570">
    <property type="entry name" value="Cell_wall_metabolism_enzyme"/>
</dbReference>
<dbReference type="AlphaFoldDB" id="A0A0A0BH98"/>
<feature type="chain" id="PRO_5001959553" description="M23ase beta-sheet core domain-containing protein" evidence="3">
    <location>
        <begin position="21"/>
        <end position="395"/>
    </location>
</feature>
<dbReference type="PANTHER" id="PTHR21666">
    <property type="entry name" value="PEPTIDASE-RELATED"/>
    <property type="match status" value="1"/>
</dbReference>
<evidence type="ECO:0000256" key="1">
    <source>
        <dbReference type="SAM" id="Coils"/>
    </source>
</evidence>
<dbReference type="Proteomes" id="UP000029999">
    <property type="component" value="Unassembled WGS sequence"/>
</dbReference>
<name>A0A0A0BH98_9GAMM</name>
<organism evidence="5 6">
    <name type="scientific">Methylophaga thiooxydans</name>
    <dbReference type="NCBI Taxonomy" id="392484"/>
    <lineage>
        <taxon>Bacteria</taxon>
        <taxon>Pseudomonadati</taxon>
        <taxon>Pseudomonadota</taxon>
        <taxon>Gammaproteobacteria</taxon>
        <taxon>Thiotrichales</taxon>
        <taxon>Piscirickettsiaceae</taxon>
        <taxon>Methylophaga</taxon>
    </lineage>
</organism>
<sequence>MLTRSFQALALLLVYTGAYAAPDSAQQLDSVREEIKTLNADLSAQKASREELYAELKKQSRHVSKLNRKLRDLQQQIQNKDAELNRLRTQMGIKEEEQNQQLEALYAQIRAAFINAEPSYLEMLLNQQDIATISRGSTYFRYFHQARETQIDHINTLLRQLTEEQKAVLLAQQSLETLLEEQKHQQLKLQQETEKRQATLTALDKTISGKNAQLSSLQEEEKNLQNLLDSLAREEARRQEQAKQAQSKAPTQKTVTPVKPNTPFSRLTGKLSWPVNGKVLARYGSLRNLGKLKWQGIVIASPTGNEVTATASGRVVFADWLRGFGLLIIIDHGEQYMTLYGNNESLLREVGDVVQAGDTIAQSGEQGIRGLAGLYFEIRHRGSPTNPMKWLGTQG</sequence>
<dbReference type="EMBL" id="JRQD01000001">
    <property type="protein sequence ID" value="KGM07908.1"/>
    <property type="molecule type" value="Genomic_DNA"/>
</dbReference>
<dbReference type="InterPro" id="IPR016047">
    <property type="entry name" value="M23ase_b-sheet_dom"/>
</dbReference>
<evidence type="ECO:0000259" key="4">
    <source>
        <dbReference type="Pfam" id="PF01551"/>
    </source>
</evidence>
<dbReference type="Pfam" id="PF01551">
    <property type="entry name" value="Peptidase_M23"/>
    <property type="match status" value="1"/>
</dbReference>
<dbReference type="PANTHER" id="PTHR21666:SF270">
    <property type="entry name" value="MUREIN HYDROLASE ACTIVATOR ENVC"/>
    <property type="match status" value="1"/>
</dbReference>
<keyword evidence="1" id="KW-0175">Coiled coil</keyword>
<feature type="coiled-coil region" evidence="1">
    <location>
        <begin position="28"/>
        <end position="97"/>
    </location>
</feature>
<dbReference type="RefSeq" id="WP_036311293.1">
    <property type="nucleotide sequence ID" value="NZ_JRQD01000001.1"/>
</dbReference>
<feature type="domain" description="M23ase beta-sheet core" evidence="4">
    <location>
        <begin position="294"/>
        <end position="387"/>
    </location>
</feature>
<dbReference type="SUPFAM" id="SSF51261">
    <property type="entry name" value="Duplicated hybrid motif"/>
    <property type="match status" value="1"/>
</dbReference>
<dbReference type="CDD" id="cd12797">
    <property type="entry name" value="M23_peptidase"/>
    <property type="match status" value="1"/>
</dbReference>
<protein>
    <recommendedName>
        <fullName evidence="4">M23ase beta-sheet core domain-containing protein</fullName>
    </recommendedName>
</protein>
<dbReference type="STRING" id="392484.LP43_0325"/>
<comment type="caution">
    <text evidence="5">The sequence shown here is derived from an EMBL/GenBank/DDBJ whole genome shotgun (WGS) entry which is preliminary data.</text>
</comment>
<feature type="signal peptide" evidence="3">
    <location>
        <begin position="1"/>
        <end position="20"/>
    </location>
</feature>
<evidence type="ECO:0000313" key="6">
    <source>
        <dbReference type="Proteomes" id="UP000029999"/>
    </source>
</evidence>
<feature type="region of interest" description="Disordered" evidence="2">
    <location>
        <begin position="235"/>
        <end position="263"/>
    </location>
</feature>
<reference evidence="5 6" key="1">
    <citation type="submission" date="2014-09" db="EMBL/GenBank/DDBJ databases">
        <authorList>
            <person name="Grob C."/>
            <person name="Taubert M."/>
            <person name="Howat A.M."/>
            <person name="Burns O.J."/>
            <person name="Dixon J.L."/>
            <person name="Chen Y."/>
            <person name="Murrell J.C."/>
        </authorList>
    </citation>
    <scope>NUCLEOTIDE SEQUENCE [LARGE SCALE GENOMIC DNA]</scope>
    <source>
        <strain evidence="5">L4</strain>
    </source>
</reference>
<keyword evidence="3" id="KW-0732">Signal</keyword>
<proteinExistence type="predicted"/>
<evidence type="ECO:0000256" key="2">
    <source>
        <dbReference type="SAM" id="MobiDB-lite"/>
    </source>
</evidence>
<evidence type="ECO:0000256" key="3">
    <source>
        <dbReference type="SAM" id="SignalP"/>
    </source>
</evidence>
<dbReference type="GO" id="GO:0004222">
    <property type="term" value="F:metalloendopeptidase activity"/>
    <property type="evidence" value="ECO:0007669"/>
    <property type="project" value="TreeGrafter"/>
</dbReference>
<gene>
    <name evidence="5" type="ORF">LP43_0325</name>
</gene>
<dbReference type="Gene3D" id="6.10.250.3150">
    <property type="match status" value="1"/>
</dbReference>